<organism evidence="12 13">
    <name type="scientific">Kribbella deserti</name>
    <dbReference type="NCBI Taxonomy" id="1926257"/>
    <lineage>
        <taxon>Bacteria</taxon>
        <taxon>Bacillati</taxon>
        <taxon>Actinomycetota</taxon>
        <taxon>Actinomycetes</taxon>
        <taxon>Propionibacteriales</taxon>
        <taxon>Kribbellaceae</taxon>
        <taxon>Kribbella</taxon>
    </lineage>
</organism>
<dbReference type="Pfam" id="PF04188">
    <property type="entry name" value="Mannosyl_trans2"/>
    <property type="match status" value="1"/>
</dbReference>
<dbReference type="PANTHER" id="PTHR12468">
    <property type="entry name" value="GPI MANNOSYLTRANSFERASE 2"/>
    <property type="match status" value="1"/>
</dbReference>
<evidence type="ECO:0000256" key="7">
    <source>
        <dbReference type="ARBA" id="ARBA00022824"/>
    </source>
</evidence>
<feature type="transmembrane region" description="Helical" evidence="11">
    <location>
        <begin position="315"/>
        <end position="336"/>
    </location>
</feature>
<feature type="transmembrane region" description="Helical" evidence="11">
    <location>
        <begin position="173"/>
        <end position="198"/>
    </location>
</feature>
<dbReference type="GO" id="GO:0016757">
    <property type="term" value="F:glycosyltransferase activity"/>
    <property type="evidence" value="ECO:0007669"/>
    <property type="project" value="UniProtKB-KW"/>
</dbReference>
<evidence type="ECO:0000313" key="13">
    <source>
        <dbReference type="Proteomes" id="UP001589890"/>
    </source>
</evidence>
<evidence type="ECO:0000256" key="5">
    <source>
        <dbReference type="ARBA" id="ARBA00022679"/>
    </source>
</evidence>
<reference evidence="12 13" key="1">
    <citation type="submission" date="2024-09" db="EMBL/GenBank/DDBJ databases">
        <authorList>
            <person name="Sun Q."/>
            <person name="Mori K."/>
        </authorList>
    </citation>
    <scope>NUCLEOTIDE SEQUENCE [LARGE SCALE GENOMIC DNA]</scope>
    <source>
        <strain evidence="12 13">CGMCC 1.15906</strain>
    </source>
</reference>
<feature type="transmembrane region" description="Helical" evidence="11">
    <location>
        <begin position="247"/>
        <end position="265"/>
    </location>
</feature>
<keyword evidence="5" id="KW-0808">Transferase</keyword>
<feature type="transmembrane region" description="Helical" evidence="11">
    <location>
        <begin position="210"/>
        <end position="235"/>
    </location>
</feature>
<feature type="transmembrane region" description="Helical" evidence="11">
    <location>
        <begin position="343"/>
        <end position="360"/>
    </location>
</feature>
<dbReference type="RefSeq" id="WP_380046826.1">
    <property type="nucleotide sequence ID" value="NZ_JBHLTC010000014.1"/>
</dbReference>
<keyword evidence="8 11" id="KW-1133">Transmembrane helix</keyword>
<comment type="pathway">
    <text evidence="2">Glycolipid biosynthesis; glycosylphosphatidylinositol-anchor biosynthesis.</text>
</comment>
<protein>
    <submittedName>
        <fullName evidence="12">Mannosyltransferase family protein</fullName>
    </submittedName>
</protein>
<evidence type="ECO:0000256" key="9">
    <source>
        <dbReference type="ARBA" id="ARBA00023136"/>
    </source>
</evidence>
<keyword evidence="13" id="KW-1185">Reference proteome</keyword>
<keyword evidence="9 11" id="KW-0472">Membrane</keyword>
<accession>A0ABV6QK83</accession>
<comment type="caution">
    <text evidence="12">The sequence shown here is derived from an EMBL/GenBank/DDBJ whole genome shotgun (WGS) entry which is preliminary data.</text>
</comment>
<evidence type="ECO:0000256" key="4">
    <source>
        <dbReference type="ARBA" id="ARBA00022676"/>
    </source>
</evidence>
<dbReference type="InterPro" id="IPR007315">
    <property type="entry name" value="PIG-V/Gpi18"/>
</dbReference>
<keyword evidence="6 11" id="KW-0812">Transmembrane</keyword>
<evidence type="ECO:0000256" key="10">
    <source>
        <dbReference type="SAM" id="MobiDB-lite"/>
    </source>
</evidence>
<evidence type="ECO:0000256" key="3">
    <source>
        <dbReference type="ARBA" id="ARBA00022502"/>
    </source>
</evidence>
<evidence type="ECO:0000256" key="8">
    <source>
        <dbReference type="ARBA" id="ARBA00022989"/>
    </source>
</evidence>
<keyword evidence="7" id="KW-0256">Endoplasmic reticulum</keyword>
<gene>
    <name evidence="12" type="ORF">ACFFGN_12755</name>
</gene>
<feature type="transmembrane region" description="Helical" evidence="11">
    <location>
        <begin position="366"/>
        <end position="382"/>
    </location>
</feature>
<feature type="compositionally biased region" description="Basic and acidic residues" evidence="10">
    <location>
        <begin position="1"/>
        <end position="10"/>
    </location>
</feature>
<sequence>MHDERAEPRGDTGSGRPRGTRVAARRAAKRSRRGLASWWADIRPELVVRETLAWWIITRLGVFLISVSAPLLYNRDENYPNVWRAWLQWDVWHFKAIAEYGYANGEPSGAPLAAFFPGLPVLMRAVGWTGIGPVAGGMVVSLVASAVAGIAIARLAQHEFGRYGESVGPTAALMWFTAPVAVFLAAPYTEALFCALAFPGWLAARQGRWARAAVLVALACTVRVSGVFLAAALVAEFLTSRKREWRSLPWLLLPAVPVVAFMAYLRGIHGTWFAWQDAQEKGWAREFTPPWTALVHTVEAATKGHFPGARTDWTWMFRAELVTLLVGLALLAWLFWRRSWGEAVWIAATLGAFATSYWFYSLTRATLLWWPLWIALAVVIQRRPWLGRFYLGLAIPLAVLWAAAFFTGRWAG</sequence>
<dbReference type="EMBL" id="JBHLTC010000014">
    <property type="protein sequence ID" value="MFC0624940.1"/>
    <property type="molecule type" value="Genomic_DNA"/>
</dbReference>
<evidence type="ECO:0000256" key="1">
    <source>
        <dbReference type="ARBA" id="ARBA00004477"/>
    </source>
</evidence>
<feature type="transmembrane region" description="Helical" evidence="11">
    <location>
        <begin position="389"/>
        <end position="411"/>
    </location>
</feature>
<feature type="transmembrane region" description="Helical" evidence="11">
    <location>
        <begin position="125"/>
        <end position="152"/>
    </location>
</feature>
<dbReference type="Proteomes" id="UP001589890">
    <property type="component" value="Unassembled WGS sequence"/>
</dbReference>
<keyword evidence="3" id="KW-0337">GPI-anchor biosynthesis</keyword>
<evidence type="ECO:0000256" key="2">
    <source>
        <dbReference type="ARBA" id="ARBA00004687"/>
    </source>
</evidence>
<evidence type="ECO:0000256" key="11">
    <source>
        <dbReference type="SAM" id="Phobius"/>
    </source>
</evidence>
<feature type="transmembrane region" description="Helical" evidence="11">
    <location>
        <begin position="52"/>
        <end position="73"/>
    </location>
</feature>
<dbReference type="PANTHER" id="PTHR12468:SF2">
    <property type="entry name" value="GPI MANNOSYLTRANSFERASE 2"/>
    <property type="match status" value="1"/>
</dbReference>
<feature type="region of interest" description="Disordered" evidence="10">
    <location>
        <begin position="1"/>
        <end position="27"/>
    </location>
</feature>
<proteinExistence type="predicted"/>
<name>A0ABV6QK83_9ACTN</name>
<keyword evidence="4 12" id="KW-0328">Glycosyltransferase</keyword>
<comment type="subcellular location">
    <subcellularLocation>
        <location evidence="1">Endoplasmic reticulum membrane</location>
        <topology evidence="1">Multi-pass membrane protein</topology>
    </subcellularLocation>
</comment>
<evidence type="ECO:0000313" key="12">
    <source>
        <dbReference type="EMBL" id="MFC0624940.1"/>
    </source>
</evidence>
<evidence type="ECO:0000256" key="6">
    <source>
        <dbReference type="ARBA" id="ARBA00022692"/>
    </source>
</evidence>